<reference evidence="1 2" key="1">
    <citation type="journal article" date="2020" name="Front. Microbiol.">
        <title>Single-cell genomics of novel Actinobacteria with the Wood-Ljungdahl pathway discovered in a serpentinizing system.</title>
        <authorList>
            <person name="Merino N."/>
            <person name="Kawai M."/>
            <person name="Boyd E.S."/>
            <person name="Colman D.R."/>
            <person name="McGlynn S.E."/>
            <person name="Nealson K.H."/>
            <person name="Kurokawa K."/>
            <person name="Hongoh Y."/>
        </authorList>
    </citation>
    <scope>NUCLEOTIDE SEQUENCE [LARGE SCALE GENOMIC DNA]</scope>
    <source>
        <strain evidence="1 2">S03</strain>
    </source>
</reference>
<evidence type="ECO:0000313" key="2">
    <source>
        <dbReference type="Proteomes" id="UP000574717"/>
    </source>
</evidence>
<feature type="non-terminal residue" evidence="1">
    <location>
        <position position="98"/>
    </location>
</feature>
<evidence type="ECO:0000313" key="1">
    <source>
        <dbReference type="EMBL" id="GFP20515.1"/>
    </source>
</evidence>
<gene>
    <name evidence="1" type="ORF">HKBW3S03_02018</name>
</gene>
<sequence>MSTDKARIMLNQLKSENLTSWAQTFDNLTCFTHPSNLQERIKSPGKLITEEFEKSSPEEKERLIKFLNWLTSDLDGCYELRLNLQNRNRHGYSILTDA</sequence>
<accession>A0A6V8NJX7</accession>
<dbReference type="RefSeq" id="WP_219853594.1">
    <property type="nucleotide sequence ID" value="NZ_BLRU01000483.1"/>
</dbReference>
<dbReference type="AlphaFoldDB" id="A0A6V8NJX7"/>
<dbReference type="Proteomes" id="UP000574717">
    <property type="component" value="Unassembled WGS sequence"/>
</dbReference>
<organism evidence="1 2">
    <name type="scientific">Candidatus Hakubella thermalkaliphila</name>
    <dbReference type="NCBI Taxonomy" id="2754717"/>
    <lineage>
        <taxon>Bacteria</taxon>
        <taxon>Bacillati</taxon>
        <taxon>Actinomycetota</taxon>
        <taxon>Actinomycetota incertae sedis</taxon>
        <taxon>Candidatus Hakubellales</taxon>
        <taxon>Candidatus Hakubellaceae</taxon>
        <taxon>Candidatus Hakubella</taxon>
    </lineage>
</organism>
<protein>
    <submittedName>
        <fullName evidence="1">Uncharacterized protein</fullName>
    </submittedName>
</protein>
<comment type="caution">
    <text evidence="1">The sequence shown here is derived from an EMBL/GenBank/DDBJ whole genome shotgun (WGS) entry which is preliminary data.</text>
</comment>
<proteinExistence type="predicted"/>
<name>A0A6V8NJX7_9ACTN</name>
<dbReference type="EMBL" id="BLRU01000483">
    <property type="protein sequence ID" value="GFP20515.1"/>
    <property type="molecule type" value="Genomic_DNA"/>
</dbReference>